<dbReference type="EMBL" id="LR798231">
    <property type="protein sequence ID" value="CAB5208597.1"/>
    <property type="molecule type" value="Genomic_DNA"/>
</dbReference>
<protein>
    <submittedName>
        <fullName evidence="1">Uncharacterized protein</fullName>
    </submittedName>
</protein>
<reference evidence="1" key="1">
    <citation type="submission" date="2020-04" db="EMBL/GenBank/DDBJ databases">
        <authorList>
            <person name="Chiriac C."/>
            <person name="Salcher M."/>
            <person name="Ghai R."/>
            <person name="Kavagutti S V."/>
        </authorList>
    </citation>
    <scope>NUCLEOTIDE SEQUENCE</scope>
</reference>
<dbReference type="InterPro" id="IPR012668">
    <property type="entry name" value="CHP02466"/>
</dbReference>
<proteinExistence type="predicted"/>
<organism evidence="1">
    <name type="scientific">uncultured Caudovirales phage</name>
    <dbReference type="NCBI Taxonomy" id="2100421"/>
    <lineage>
        <taxon>Viruses</taxon>
        <taxon>Duplodnaviria</taxon>
        <taxon>Heunggongvirae</taxon>
        <taxon>Uroviricota</taxon>
        <taxon>Caudoviricetes</taxon>
        <taxon>Peduoviridae</taxon>
        <taxon>Maltschvirus</taxon>
        <taxon>Maltschvirus maltsch</taxon>
    </lineage>
</organism>
<dbReference type="EMBL" id="LR796187">
    <property type="protein sequence ID" value="CAB4125256.1"/>
    <property type="molecule type" value="Genomic_DNA"/>
</dbReference>
<sequence length="154" mass="17982">MTIQLQEYTVDIPADLAENIIAFKESHPDSNHCSNRGGWQLDYQDNIPSWMQETYNQAIAFMSDYTVKRAWINVNGPGHSNRWHRHHIDDYTAVLYVQVPKNSGIMKFRVDQVDYTIQPIVGKLVVFSSNYMHCVYENKSEENRISLAFNLIKR</sequence>
<name>A0A6J5KW26_9CAUD</name>
<gene>
    <name evidence="2" type="ORF">UFOVP181_82</name>
    <name evidence="1" type="ORF">UFOVP57_80</name>
</gene>
<accession>A0A6J5KW26</accession>
<evidence type="ECO:0000313" key="1">
    <source>
        <dbReference type="EMBL" id="CAB4125256.1"/>
    </source>
</evidence>
<dbReference type="Gene3D" id="2.60.120.620">
    <property type="entry name" value="q2cbj1_9rhob like domain"/>
    <property type="match status" value="1"/>
</dbReference>
<evidence type="ECO:0000313" key="2">
    <source>
        <dbReference type="EMBL" id="CAB5208597.1"/>
    </source>
</evidence>
<dbReference type="Pfam" id="PF13759">
    <property type="entry name" value="2OG-FeII_Oxy_5"/>
    <property type="match status" value="1"/>
</dbReference>